<name>A0A6L5YPR7_9FIRM</name>
<organism evidence="3 4">
    <name type="scientific">Roseburia porci</name>
    <dbReference type="NCBI Taxonomy" id="2605790"/>
    <lineage>
        <taxon>Bacteria</taxon>
        <taxon>Bacillati</taxon>
        <taxon>Bacillota</taxon>
        <taxon>Clostridia</taxon>
        <taxon>Lachnospirales</taxon>
        <taxon>Lachnospiraceae</taxon>
        <taxon>Roseburia</taxon>
    </lineage>
</organism>
<feature type="domain" description="Spore protein YkvP N-terminal" evidence="1">
    <location>
        <begin position="81"/>
        <end position="158"/>
    </location>
</feature>
<feature type="domain" description="Spore protein YkvP/CgeB glycosyl transferase-like" evidence="2">
    <location>
        <begin position="244"/>
        <end position="382"/>
    </location>
</feature>
<evidence type="ECO:0000313" key="3">
    <source>
        <dbReference type="EMBL" id="MST73826.1"/>
    </source>
</evidence>
<protein>
    <submittedName>
        <fullName evidence="3">Glycosyltransferase</fullName>
    </submittedName>
</protein>
<proteinExistence type="predicted"/>
<evidence type="ECO:0000313" key="4">
    <source>
        <dbReference type="Proteomes" id="UP000474024"/>
    </source>
</evidence>
<dbReference type="Pfam" id="PF13524">
    <property type="entry name" value="Glyco_trans_1_2"/>
    <property type="match status" value="1"/>
</dbReference>
<keyword evidence="3" id="KW-0808">Transferase</keyword>
<accession>A0A6L5YPR7</accession>
<dbReference type="GO" id="GO:0016740">
    <property type="term" value="F:transferase activity"/>
    <property type="evidence" value="ECO:0007669"/>
    <property type="project" value="UniProtKB-KW"/>
</dbReference>
<dbReference type="InterPro" id="IPR024542">
    <property type="entry name" value="YkvP_N"/>
</dbReference>
<dbReference type="Proteomes" id="UP000474024">
    <property type="component" value="Unassembled WGS sequence"/>
</dbReference>
<dbReference type="AlphaFoldDB" id="A0A6L5YPR7"/>
<dbReference type="RefSeq" id="WP_154428355.1">
    <property type="nucleotide sequence ID" value="NZ_VUNI01000002.1"/>
</dbReference>
<gene>
    <name evidence="3" type="ORF">FYJ75_02100</name>
</gene>
<dbReference type="InterPro" id="IPR055259">
    <property type="entry name" value="YkvP/CgeB_Glyco_trans-like"/>
</dbReference>
<comment type="caution">
    <text evidence="3">The sequence shown here is derived from an EMBL/GenBank/DDBJ whole genome shotgun (WGS) entry which is preliminary data.</text>
</comment>
<dbReference type="EMBL" id="VUNI01000002">
    <property type="protein sequence ID" value="MST73826.1"/>
    <property type="molecule type" value="Genomic_DNA"/>
</dbReference>
<sequence length="386" mass="45255">MRILMYRWKAYNYRDIEQTFRMMGHSVDNIEQPLGNYDIDPEFEKKIEQLLLHGDYDMVFTVNYFALISNVCEKLGVKYVSWTCDNPLISMYHESVFHDCNYIFTFDKTNYYEFRNMGVKHIWYLPLAVDAKRLDLVCSNCEHPGKYRGDVAFVGSLYERNSYDKIKPTLPEYLKGYFDAAMEAQLNISGANIIEPMLTADILEQLQEYFKLDKSEGSFSDLGLIFQTTVLGFKVAEIQRRRALIELSKHFSVNVYSNSNVSDLIRVHYCGSVDYWSEMPQVFRESKINLNLTIPNIKSGIPLRMWDVLGSGGFLMTNYQAEIPLYFKEGEDLVCFDGVEDLREKTAYYLTHEEERRQIAENGYRKVCEHHTYQNRIETMLETIYG</sequence>
<evidence type="ECO:0000259" key="1">
    <source>
        <dbReference type="Pfam" id="PF12996"/>
    </source>
</evidence>
<reference evidence="3 4" key="1">
    <citation type="submission" date="2019-08" db="EMBL/GenBank/DDBJ databases">
        <title>In-depth cultivation of the pig gut microbiome towards novel bacterial diversity and tailored functional studies.</title>
        <authorList>
            <person name="Wylensek D."/>
            <person name="Hitch T.C.A."/>
            <person name="Clavel T."/>
        </authorList>
    </citation>
    <scope>NUCLEOTIDE SEQUENCE [LARGE SCALE GENOMIC DNA]</scope>
    <source>
        <strain evidence="3 4">MUC/MUC-530-WT-4D</strain>
    </source>
</reference>
<keyword evidence="4" id="KW-1185">Reference proteome</keyword>
<dbReference type="Gene3D" id="3.40.50.2000">
    <property type="entry name" value="Glycogen Phosphorylase B"/>
    <property type="match status" value="1"/>
</dbReference>
<dbReference type="Pfam" id="PF12996">
    <property type="entry name" value="DUF3880"/>
    <property type="match status" value="1"/>
</dbReference>
<evidence type="ECO:0000259" key="2">
    <source>
        <dbReference type="Pfam" id="PF13524"/>
    </source>
</evidence>